<name>A0A1I7NW56_9HYPH</name>
<protein>
    <submittedName>
        <fullName evidence="2">Uncharacterized protein</fullName>
    </submittedName>
</protein>
<sequence>MDYLLAPFFWILALLISIVWWVFTQLLWIVLWLLLPFAVMAFIALRVAERVLGRETVQTWVKARSQKYGVAASKRIRRAAFALGVLPIRVLFWLPIYAVWHSVVSLLWRPKWSPWQRAWAKRWRAETTKLP</sequence>
<feature type="transmembrane region" description="Helical" evidence="1">
    <location>
        <begin position="79"/>
        <end position="100"/>
    </location>
</feature>
<accession>A0A1I7NW56</accession>
<organism evidence="2 3">
    <name type="scientific">Hyphomicrobium facile</name>
    <dbReference type="NCBI Taxonomy" id="51670"/>
    <lineage>
        <taxon>Bacteria</taxon>
        <taxon>Pseudomonadati</taxon>
        <taxon>Pseudomonadota</taxon>
        <taxon>Alphaproteobacteria</taxon>
        <taxon>Hyphomicrobiales</taxon>
        <taxon>Hyphomicrobiaceae</taxon>
        <taxon>Hyphomicrobium</taxon>
    </lineage>
</organism>
<evidence type="ECO:0000256" key="1">
    <source>
        <dbReference type="SAM" id="Phobius"/>
    </source>
</evidence>
<reference evidence="3" key="1">
    <citation type="submission" date="2016-10" db="EMBL/GenBank/DDBJ databases">
        <authorList>
            <person name="Varghese N."/>
            <person name="Submissions S."/>
        </authorList>
    </citation>
    <scope>NUCLEOTIDE SEQUENCE [LARGE SCALE GENOMIC DNA]</scope>
    <source>
        <strain evidence="3">DSM 1565</strain>
    </source>
</reference>
<keyword evidence="1" id="KW-1133">Transmembrane helix</keyword>
<dbReference type="EMBL" id="FPCH01000004">
    <property type="protein sequence ID" value="SFV38895.1"/>
    <property type="molecule type" value="Genomic_DNA"/>
</dbReference>
<feature type="transmembrane region" description="Helical" evidence="1">
    <location>
        <begin position="29"/>
        <end position="48"/>
    </location>
</feature>
<feature type="transmembrane region" description="Helical" evidence="1">
    <location>
        <begin position="5"/>
        <end position="23"/>
    </location>
</feature>
<keyword evidence="3" id="KW-1185">Reference proteome</keyword>
<keyword evidence="1" id="KW-0812">Transmembrane</keyword>
<keyword evidence="1" id="KW-0472">Membrane</keyword>
<dbReference type="OrthoDB" id="7932737at2"/>
<gene>
    <name evidence="2" type="ORF">SAMN04488557_3911</name>
</gene>
<evidence type="ECO:0000313" key="3">
    <source>
        <dbReference type="Proteomes" id="UP000199423"/>
    </source>
</evidence>
<proteinExistence type="predicted"/>
<dbReference type="AlphaFoldDB" id="A0A1I7NW56"/>
<dbReference type="RefSeq" id="WP_092869406.1">
    <property type="nucleotide sequence ID" value="NZ_FPCH01000004.1"/>
</dbReference>
<dbReference type="Proteomes" id="UP000199423">
    <property type="component" value="Unassembled WGS sequence"/>
</dbReference>
<evidence type="ECO:0000313" key="2">
    <source>
        <dbReference type="EMBL" id="SFV38895.1"/>
    </source>
</evidence>